<keyword evidence="2" id="KW-1185">Reference proteome</keyword>
<evidence type="ECO:0000313" key="1">
    <source>
        <dbReference type="EMBL" id="ARP83243.1"/>
    </source>
</evidence>
<accession>A0A1W6YRL5</accession>
<reference evidence="1 2" key="1">
    <citation type="submission" date="2017-05" db="EMBL/GenBank/DDBJ databases">
        <title>Complete and WGS of Bordetella genogroups.</title>
        <authorList>
            <person name="Spilker T."/>
            <person name="LiPuma J."/>
        </authorList>
    </citation>
    <scope>NUCLEOTIDE SEQUENCE [LARGE SCALE GENOMIC DNA]</scope>
    <source>
        <strain evidence="1 2">AU19157</strain>
    </source>
</reference>
<evidence type="ECO:0000313" key="2">
    <source>
        <dbReference type="Proteomes" id="UP000194151"/>
    </source>
</evidence>
<dbReference type="Proteomes" id="UP000194151">
    <property type="component" value="Chromosome"/>
</dbReference>
<organism evidence="1 2">
    <name type="scientific">Bordetella genomosp. 8</name>
    <dbReference type="NCBI Taxonomy" id="1416806"/>
    <lineage>
        <taxon>Bacteria</taxon>
        <taxon>Pseudomonadati</taxon>
        <taxon>Pseudomonadota</taxon>
        <taxon>Betaproteobacteria</taxon>
        <taxon>Burkholderiales</taxon>
        <taxon>Alcaligenaceae</taxon>
        <taxon>Bordetella</taxon>
    </lineage>
</organism>
<dbReference type="EMBL" id="CP021108">
    <property type="protein sequence ID" value="ARP83243.1"/>
    <property type="molecule type" value="Genomic_DNA"/>
</dbReference>
<dbReference type="AlphaFoldDB" id="A0A1W6YRL5"/>
<proteinExistence type="predicted"/>
<dbReference type="KEGG" id="bgv:CAL12_22095"/>
<dbReference type="RefSeq" id="WP_086066581.1">
    <property type="nucleotide sequence ID" value="NZ_CP021108.1"/>
</dbReference>
<sequence length="139" mass="13996">MKVGLLDSIPAVNAVALPPDGADALQVALFRAAMNGPVSPLGDAGAGDDPSSDGDAMGMGTLLRNIAGGVRNHLAGISGNWGQAQALAADLEQRPVLDGQAIRDALKLARTASRLSVDIDVAAKVGGKFSHTADVMSRG</sequence>
<gene>
    <name evidence="1" type="ORF">CAL12_22095</name>
</gene>
<dbReference type="OrthoDB" id="8636154at2"/>
<protein>
    <submittedName>
        <fullName evidence="1">Uncharacterized protein</fullName>
    </submittedName>
</protein>
<name>A0A1W6YRL5_9BORD</name>
<dbReference type="STRING" id="1416806.CAL12_22095"/>